<dbReference type="RefSeq" id="WP_192557835.1">
    <property type="nucleotide sequence ID" value="NZ_JACZZA010000020.1"/>
</dbReference>
<protein>
    <submittedName>
        <fullName evidence="1">Uncharacterized protein</fullName>
    </submittedName>
</protein>
<sequence>MMNFYARLLVAEKPETYSQAEVNELCSTIASAPGVEEITRVAKHFKGGYDVAVQLTDGSEGPFLDYLWKAGYRPSI</sequence>
<keyword evidence="2" id="KW-1185">Reference proteome</keyword>
<dbReference type="EMBL" id="JACZZA010000020">
    <property type="protein sequence ID" value="MBE1162989.1"/>
    <property type="molecule type" value="Genomic_DNA"/>
</dbReference>
<evidence type="ECO:0000313" key="2">
    <source>
        <dbReference type="Proteomes" id="UP000651010"/>
    </source>
</evidence>
<comment type="caution">
    <text evidence="1">The sequence shown here is derived from an EMBL/GenBank/DDBJ whole genome shotgun (WGS) entry which is preliminary data.</text>
</comment>
<evidence type="ECO:0000313" key="1">
    <source>
        <dbReference type="EMBL" id="MBE1162989.1"/>
    </source>
</evidence>
<dbReference type="Proteomes" id="UP000651010">
    <property type="component" value="Unassembled WGS sequence"/>
</dbReference>
<name>A0ABR9GG19_9GAMM</name>
<proteinExistence type="predicted"/>
<accession>A0ABR9GG19</accession>
<reference evidence="1 2" key="1">
    <citation type="submission" date="2020-09" db="EMBL/GenBank/DDBJ databases">
        <title>Dyella sp. 7MK23 isolated from forest soil.</title>
        <authorList>
            <person name="Fu J."/>
        </authorList>
    </citation>
    <scope>NUCLEOTIDE SEQUENCE [LARGE SCALE GENOMIC DNA]</scope>
    <source>
        <strain evidence="1 2">7MK23</strain>
    </source>
</reference>
<organism evidence="1 2">
    <name type="scientific">Dyella acidiphila</name>
    <dbReference type="NCBI Taxonomy" id="2775866"/>
    <lineage>
        <taxon>Bacteria</taxon>
        <taxon>Pseudomonadati</taxon>
        <taxon>Pseudomonadota</taxon>
        <taxon>Gammaproteobacteria</taxon>
        <taxon>Lysobacterales</taxon>
        <taxon>Rhodanobacteraceae</taxon>
        <taxon>Dyella</taxon>
    </lineage>
</organism>
<gene>
    <name evidence="1" type="ORF">IGX34_21600</name>
</gene>